<comment type="similarity">
    <text evidence="2">Belongs to the universal ribosomal protein uS15 family.</text>
</comment>
<proteinExistence type="inferred from homology"/>
<evidence type="ECO:0000256" key="5">
    <source>
        <dbReference type="ARBA" id="ARBA00023128"/>
    </source>
</evidence>
<evidence type="ECO:0000256" key="7">
    <source>
        <dbReference type="ARBA" id="ARBA00035249"/>
    </source>
</evidence>
<dbReference type="Pfam" id="PF00312">
    <property type="entry name" value="Ribosomal_S15"/>
    <property type="match status" value="1"/>
</dbReference>
<protein>
    <recommendedName>
        <fullName evidence="7">Small ribosomal subunit protein uS15m</fullName>
    </recommendedName>
    <alternativeName>
        <fullName evidence="8">28S ribosomal protein S15, mitochondrial</fullName>
    </alternativeName>
</protein>
<dbReference type="AlphaFoldDB" id="A0AAW2IG81"/>
<keyword evidence="4" id="KW-0689">Ribosomal protein</keyword>
<dbReference type="InterPro" id="IPR052137">
    <property type="entry name" value="uS15_ribosomal"/>
</dbReference>
<comment type="caution">
    <text evidence="9">The sequence shown here is derived from an EMBL/GenBank/DDBJ whole genome shotgun (WGS) entry which is preliminary data.</text>
</comment>
<keyword evidence="3" id="KW-0809">Transit peptide</keyword>
<evidence type="ECO:0000256" key="4">
    <source>
        <dbReference type="ARBA" id="ARBA00022980"/>
    </source>
</evidence>
<name>A0AAW2IG81_9NEOP</name>
<gene>
    <name evidence="9" type="ORF">PYX00_002314</name>
</gene>
<dbReference type="InterPro" id="IPR009068">
    <property type="entry name" value="uS15_NS1_RNA-bd_sf"/>
</dbReference>
<dbReference type="InterPro" id="IPR000589">
    <property type="entry name" value="Ribosomal_uS15"/>
</dbReference>
<comment type="subcellular location">
    <subcellularLocation>
        <location evidence="1">Mitochondrion</location>
    </subcellularLocation>
</comment>
<dbReference type="Gene3D" id="1.10.287.10">
    <property type="entry name" value="S15/NS1, RNA-binding"/>
    <property type="match status" value="1"/>
</dbReference>
<evidence type="ECO:0000313" key="9">
    <source>
        <dbReference type="EMBL" id="KAL0281279.1"/>
    </source>
</evidence>
<organism evidence="9">
    <name type="scientific">Menopon gallinae</name>
    <name type="common">poultry shaft louse</name>
    <dbReference type="NCBI Taxonomy" id="328185"/>
    <lineage>
        <taxon>Eukaryota</taxon>
        <taxon>Metazoa</taxon>
        <taxon>Ecdysozoa</taxon>
        <taxon>Arthropoda</taxon>
        <taxon>Hexapoda</taxon>
        <taxon>Insecta</taxon>
        <taxon>Pterygota</taxon>
        <taxon>Neoptera</taxon>
        <taxon>Paraneoptera</taxon>
        <taxon>Psocodea</taxon>
        <taxon>Troctomorpha</taxon>
        <taxon>Phthiraptera</taxon>
        <taxon>Amblycera</taxon>
        <taxon>Menoponidae</taxon>
        <taxon>Menopon</taxon>
    </lineage>
</organism>
<dbReference type="PANTHER" id="PTHR46685:SF1">
    <property type="entry name" value="SMALL RIBOSOMAL SUBUNIT PROTEIN US15M"/>
    <property type="match status" value="1"/>
</dbReference>
<dbReference type="GO" id="GO:0003723">
    <property type="term" value="F:RNA binding"/>
    <property type="evidence" value="ECO:0007669"/>
    <property type="project" value="TreeGrafter"/>
</dbReference>
<dbReference type="GO" id="GO:0032543">
    <property type="term" value="P:mitochondrial translation"/>
    <property type="evidence" value="ECO:0007669"/>
    <property type="project" value="TreeGrafter"/>
</dbReference>
<keyword evidence="6" id="KW-0687">Ribonucleoprotein</keyword>
<dbReference type="GO" id="GO:0003735">
    <property type="term" value="F:structural constituent of ribosome"/>
    <property type="evidence" value="ECO:0007669"/>
    <property type="project" value="InterPro"/>
</dbReference>
<accession>A0AAW2IG81</accession>
<evidence type="ECO:0000256" key="3">
    <source>
        <dbReference type="ARBA" id="ARBA00022946"/>
    </source>
</evidence>
<dbReference type="EMBL" id="JARGDH010000001">
    <property type="protein sequence ID" value="KAL0281279.1"/>
    <property type="molecule type" value="Genomic_DNA"/>
</dbReference>
<sequence>MRFLVLLSRIPKSCLCDNIQSKSLLNYVPSRNITSIEKVNWVKPQKVSSLHPSKSGDLEPFEMPSGNQFIECYRNSETLKNANENVQKIFKMYNQSQQYKTEAYRKAMMDRVRSHQLDESSDEVKLARLTAQVRIYQYFAKLKSSKGKYRRILNSLIHRRRRGLRKLREKDYKKYEWLLEKLDLKYTADPICFDNPGKKKSTTLLAQVKKQKMKEQKLAEYKKTLDQQKIPYLKNKLEKLKWIKEQESAANLEPTVLDSDLEEIVKKIEQVKLNIEAAEKRGYARTVHPYTLEVYYPKVTHKKTK</sequence>
<dbReference type="SMART" id="SM01387">
    <property type="entry name" value="Ribosomal_S15"/>
    <property type="match status" value="1"/>
</dbReference>
<keyword evidence="5" id="KW-0496">Mitochondrion</keyword>
<evidence type="ECO:0000256" key="2">
    <source>
        <dbReference type="ARBA" id="ARBA00008434"/>
    </source>
</evidence>
<evidence type="ECO:0000256" key="8">
    <source>
        <dbReference type="ARBA" id="ARBA00035528"/>
    </source>
</evidence>
<dbReference type="PANTHER" id="PTHR46685">
    <property type="entry name" value="28S RIBOSOMAL PROTEIN S15, MITOCHONDRIAL"/>
    <property type="match status" value="1"/>
</dbReference>
<dbReference type="GO" id="GO:0005763">
    <property type="term" value="C:mitochondrial small ribosomal subunit"/>
    <property type="evidence" value="ECO:0007669"/>
    <property type="project" value="TreeGrafter"/>
</dbReference>
<evidence type="ECO:0000256" key="1">
    <source>
        <dbReference type="ARBA" id="ARBA00004173"/>
    </source>
</evidence>
<evidence type="ECO:0000256" key="6">
    <source>
        <dbReference type="ARBA" id="ARBA00023274"/>
    </source>
</evidence>
<reference evidence="9" key="1">
    <citation type="journal article" date="2024" name="Gigascience">
        <title>Chromosome-level genome of the poultry shaft louse Menopon gallinae provides insight into the host-switching and adaptive evolution of parasitic lice.</title>
        <authorList>
            <person name="Xu Y."/>
            <person name="Ma L."/>
            <person name="Liu S."/>
            <person name="Liang Y."/>
            <person name="Liu Q."/>
            <person name="He Z."/>
            <person name="Tian L."/>
            <person name="Duan Y."/>
            <person name="Cai W."/>
            <person name="Li H."/>
            <person name="Song F."/>
        </authorList>
    </citation>
    <scope>NUCLEOTIDE SEQUENCE</scope>
    <source>
        <strain evidence="9">Cailab_2023a</strain>
    </source>
</reference>
<dbReference type="SUPFAM" id="SSF47060">
    <property type="entry name" value="S15/NS1 RNA-binding domain"/>
    <property type="match status" value="1"/>
</dbReference>